<dbReference type="Proteomes" id="UP000092631">
    <property type="component" value="Chromosome"/>
</dbReference>
<evidence type="ECO:0000313" key="1">
    <source>
        <dbReference type="EMBL" id="ANU59367.1"/>
    </source>
</evidence>
<dbReference type="RefSeq" id="WP_065539996.1">
    <property type="nucleotide sequence ID" value="NZ_CAPDLJ010000016.1"/>
</dbReference>
<dbReference type="EMBL" id="CP015401">
    <property type="protein sequence ID" value="ANU59367.1"/>
    <property type="molecule type" value="Genomic_DNA"/>
</dbReference>
<gene>
    <name evidence="1" type="ORF">A4V03_18835</name>
</gene>
<keyword evidence="2" id="KW-1185">Reference proteome</keyword>
<dbReference type="GeneID" id="82189190"/>
<organism evidence="1 2">
    <name type="scientific">Bacteroides caecimuris</name>
    <dbReference type="NCBI Taxonomy" id="1796613"/>
    <lineage>
        <taxon>Bacteria</taxon>
        <taxon>Pseudomonadati</taxon>
        <taxon>Bacteroidota</taxon>
        <taxon>Bacteroidia</taxon>
        <taxon>Bacteroidales</taxon>
        <taxon>Bacteroidaceae</taxon>
        <taxon>Bacteroides</taxon>
    </lineage>
</organism>
<accession>A0A1C7H709</accession>
<evidence type="ECO:0000313" key="2">
    <source>
        <dbReference type="Proteomes" id="UP000092631"/>
    </source>
</evidence>
<name>A0A1C7H709_9BACE</name>
<dbReference type="AlphaFoldDB" id="A0A1C7H709"/>
<protein>
    <submittedName>
        <fullName evidence="1">Uncharacterized protein</fullName>
    </submittedName>
</protein>
<sequence>MNIYSLIPIVCIILSLGYWFYIKSKVSQQVQAVDSTDFKAEFANAAQYKNQFLTSELPFLKKAMEQSPIDAFNYANIEHNMVDALKDGVKDKLKGMATLGTVRFTTVATPKYLVLSGDKLHLFDTDTDGEIDKHLIFEPSQLKNSRLTVYPLEGQVKAQAQARGKNVKAYKLSLQTDGKAIELILYSCLIFTNIPGTPADAEETVHAIVIANDFLKRLGDCYPNLKVALPIEES</sequence>
<reference evidence="2" key="1">
    <citation type="submission" date="2016-04" db="EMBL/GenBank/DDBJ databases">
        <title>Complete Genome Sequences of Twelve Strains of a Stable Defined Moderately Diverse Mouse Microbiota 2 (sDMDMm2).</title>
        <authorList>
            <person name="Uchimura Y."/>
            <person name="Wyss M."/>
            <person name="Brugiroux S."/>
            <person name="Limenitakis J.P."/>
            <person name="Stecher B."/>
            <person name="McCoy K.D."/>
            <person name="Macpherson A.J."/>
        </authorList>
    </citation>
    <scope>NUCLEOTIDE SEQUENCE [LARGE SCALE GENOMIC DNA]</scope>
    <source>
        <strain evidence="2">I48</strain>
    </source>
</reference>
<dbReference type="KEGG" id="bcae:A4V03_18835"/>
<dbReference type="OrthoDB" id="1042325at2"/>
<proteinExistence type="predicted"/>